<accession>A0ABU5L691</accession>
<dbReference type="Proteomes" id="UP001293791">
    <property type="component" value="Unassembled WGS sequence"/>
</dbReference>
<reference evidence="2 3" key="1">
    <citation type="submission" date="2023-02" db="EMBL/GenBank/DDBJ databases">
        <title>Host association and intracellularity evolved multiple times independently in the Rickettsiales.</title>
        <authorList>
            <person name="Castelli M."/>
            <person name="Nardi T."/>
            <person name="Gammuto L."/>
            <person name="Bellinzona G."/>
            <person name="Sabaneyeva E."/>
            <person name="Potekhin A."/>
            <person name="Serra V."/>
            <person name="Petroni G."/>
            <person name="Sassera D."/>
        </authorList>
    </citation>
    <scope>NUCLEOTIDE SEQUENCE [LARGE SCALE GENOMIC DNA]</scope>
    <source>
        <strain evidence="2 3">BOD18</strain>
    </source>
</reference>
<name>A0ABU5L691_9RICK</name>
<evidence type="ECO:0000259" key="1">
    <source>
        <dbReference type="Pfam" id="PF10276"/>
    </source>
</evidence>
<sequence length="49" mass="5718">MEKSIIRCFGKDKDSKHPMIYINVKYLQKKKLKCPYCGCIITTPQIKAI</sequence>
<keyword evidence="3" id="KW-1185">Reference proteome</keyword>
<evidence type="ECO:0000313" key="2">
    <source>
        <dbReference type="EMBL" id="MDZ5761657.1"/>
    </source>
</evidence>
<dbReference type="InterPro" id="IPR019401">
    <property type="entry name" value="Znf_CHCC"/>
</dbReference>
<gene>
    <name evidence="2" type="ORF">Cyrtocomes_00013</name>
</gene>
<dbReference type="EMBL" id="JARGYT010000001">
    <property type="protein sequence ID" value="MDZ5761657.1"/>
    <property type="molecule type" value="Genomic_DNA"/>
</dbReference>
<feature type="domain" description="Zinc finger CHCC-type" evidence="1">
    <location>
        <begin position="5"/>
        <end position="39"/>
    </location>
</feature>
<dbReference type="Gene3D" id="2.60.260.40">
    <property type="entry name" value="q5lls5 like domains"/>
    <property type="match status" value="1"/>
</dbReference>
<comment type="caution">
    <text evidence="2">The sequence shown here is derived from an EMBL/GenBank/DDBJ whole genome shotgun (WGS) entry which is preliminary data.</text>
</comment>
<organism evidence="2 3">
    <name type="scientific">Candidatus Cyrtobacter comes</name>
    <dbReference type="NCBI Taxonomy" id="675776"/>
    <lineage>
        <taxon>Bacteria</taxon>
        <taxon>Pseudomonadati</taxon>
        <taxon>Pseudomonadota</taxon>
        <taxon>Alphaproteobacteria</taxon>
        <taxon>Rickettsiales</taxon>
        <taxon>Candidatus Midichloriaceae</taxon>
        <taxon>Candidatus Cyrtobacter</taxon>
    </lineage>
</organism>
<dbReference type="Pfam" id="PF10276">
    <property type="entry name" value="zf-CHCC"/>
    <property type="match status" value="1"/>
</dbReference>
<dbReference type="RefSeq" id="WP_322497172.1">
    <property type="nucleotide sequence ID" value="NZ_JARGYT010000001.1"/>
</dbReference>
<protein>
    <recommendedName>
        <fullName evidence="1">Zinc finger CHCC-type domain-containing protein</fullName>
    </recommendedName>
</protein>
<evidence type="ECO:0000313" key="3">
    <source>
        <dbReference type="Proteomes" id="UP001293791"/>
    </source>
</evidence>
<proteinExistence type="predicted"/>